<sequence>MRIAIVGGGAAAVALANRLVSHHSAALDEICVYEPAPDIGPGRAYQADISDALVNLPNAGMSIDADEPDDLLHWLARSPMSAADAPRGPHDFLPRATYGRYLRYCFVRTQHQGAVRGLAVRAVHQAVTRVTTNETGAVVHTAGGQRFAHDRVVLCLGTSAPDNAYGLPAARSFVADPYPLKDSLPTVPDGAHALVVGTGLTAVDVACALLRRRPNATVTMASRRGVLPGVRNPEVWTTARHSTPERFAELCDEGGIRTLADVWDFVEAELRLRGLPVREARKEWLLHDGGLRRLARQAAAVHKGSQWRDVAIATLNPVVSQAWQALPSDQRRLFAAHWSPAYTSFMNPMPPQTAEFLLAAQQAGRLRVLSGMTGLTERVGGGYTVHSTDGTYHADLAVNAVNASPHAITERAGSLLAGLLADGQATRNAFGGIAVDVASGSVRSAAGQACPHLYALGQLTIGENLLTNSVRAIVRQSAVLARALTQAAQPSVTA</sequence>
<evidence type="ECO:0000313" key="2">
    <source>
        <dbReference type="EMBL" id="MBB4925975.1"/>
    </source>
</evidence>
<dbReference type="SUPFAM" id="SSF51905">
    <property type="entry name" value="FAD/NAD(P)-binding domain"/>
    <property type="match status" value="2"/>
</dbReference>
<dbReference type="Pfam" id="PF13454">
    <property type="entry name" value="NAD_binding_9"/>
    <property type="match status" value="1"/>
</dbReference>
<protein>
    <submittedName>
        <fullName evidence="2">Putative NAD(P)/FAD-binding protein YdhS</fullName>
    </submittedName>
</protein>
<reference evidence="2 3" key="1">
    <citation type="submission" date="2020-08" db="EMBL/GenBank/DDBJ databases">
        <title>Sequencing the genomes of 1000 actinobacteria strains.</title>
        <authorList>
            <person name="Klenk H.-P."/>
        </authorList>
    </citation>
    <scope>NUCLEOTIDE SEQUENCE [LARGE SCALE GENOMIC DNA]</scope>
    <source>
        <strain evidence="2 3">DSM 41654</strain>
    </source>
</reference>
<name>A0A7W7R5U8_KITKI</name>
<dbReference type="InterPro" id="IPR036188">
    <property type="entry name" value="FAD/NAD-bd_sf"/>
</dbReference>
<organism evidence="2 3">
    <name type="scientific">Kitasatospora kifunensis</name>
    <name type="common">Streptomyces kifunensis</name>
    <dbReference type="NCBI Taxonomy" id="58351"/>
    <lineage>
        <taxon>Bacteria</taxon>
        <taxon>Bacillati</taxon>
        <taxon>Actinomycetota</taxon>
        <taxon>Actinomycetes</taxon>
        <taxon>Kitasatosporales</taxon>
        <taxon>Streptomycetaceae</taxon>
        <taxon>Kitasatospora</taxon>
    </lineage>
</organism>
<evidence type="ECO:0000259" key="1">
    <source>
        <dbReference type="Pfam" id="PF13454"/>
    </source>
</evidence>
<gene>
    <name evidence="2" type="ORF">FHR34_004968</name>
</gene>
<dbReference type="PANTHER" id="PTHR40254">
    <property type="entry name" value="BLR0577 PROTEIN"/>
    <property type="match status" value="1"/>
</dbReference>
<proteinExistence type="predicted"/>
<evidence type="ECO:0000313" key="3">
    <source>
        <dbReference type="Proteomes" id="UP000540506"/>
    </source>
</evidence>
<dbReference type="Gene3D" id="3.50.50.60">
    <property type="entry name" value="FAD/NAD(P)-binding domain"/>
    <property type="match status" value="1"/>
</dbReference>
<dbReference type="InterPro" id="IPR038732">
    <property type="entry name" value="HpyO/CreE_NAD-binding"/>
</dbReference>
<dbReference type="InterPro" id="IPR052189">
    <property type="entry name" value="L-asp_N-monooxygenase_NS-form"/>
</dbReference>
<comment type="caution">
    <text evidence="2">The sequence shown here is derived from an EMBL/GenBank/DDBJ whole genome shotgun (WGS) entry which is preliminary data.</text>
</comment>
<feature type="domain" description="FAD-dependent urate hydroxylase HpyO/Asp monooxygenase CreE-like FAD/NAD(P)-binding" evidence="1">
    <location>
        <begin position="4"/>
        <end position="158"/>
    </location>
</feature>
<dbReference type="Proteomes" id="UP000540506">
    <property type="component" value="Unassembled WGS sequence"/>
</dbReference>
<accession>A0A7W7R5U8</accession>
<keyword evidence="3" id="KW-1185">Reference proteome</keyword>
<dbReference type="PANTHER" id="PTHR40254:SF1">
    <property type="entry name" value="BLR0577 PROTEIN"/>
    <property type="match status" value="1"/>
</dbReference>
<dbReference type="EMBL" id="JACHJV010000001">
    <property type="protein sequence ID" value="MBB4925975.1"/>
    <property type="molecule type" value="Genomic_DNA"/>
</dbReference>
<dbReference type="AlphaFoldDB" id="A0A7W7R5U8"/>
<dbReference type="RefSeq" id="WP_184938613.1">
    <property type="nucleotide sequence ID" value="NZ_JACHJV010000001.1"/>
</dbReference>